<dbReference type="AlphaFoldDB" id="A0A399DRW4"/>
<dbReference type="PANTHER" id="PTHR30348:SF13">
    <property type="entry name" value="UPF0759 PROTEIN YUNF"/>
    <property type="match status" value="1"/>
</dbReference>
<gene>
    <name evidence="1" type="ORF">Mcate_02582</name>
</gene>
<dbReference type="SUPFAM" id="SSF117396">
    <property type="entry name" value="TM1631-like"/>
    <property type="match status" value="1"/>
</dbReference>
<evidence type="ECO:0000313" key="2">
    <source>
        <dbReference type="Proteomes" id="UP000266089"/>
    </source>
</evidence>
<name>A0A399DRW4_9DEIN</name>
<accession>A0A399DRW4</accession>
<dbReference type="EMBL" id="QWKX01000096">
    <property type="protein sequence ID" value="RIH74737.1"/>
    <property type="molecule type" value="Genomic_DNA"/>
</dbReference>
<dbReference type="PANTHER" id="PTHR30348">
    <property type="entry name" value="UNCHARACTERIZED PROTEIN YECE"/>
    <property type="match status" value="1"/>
</dbReference>
<protein>
    <recommendedName>
        <fullName evidence="3">DUF72 domain-containing protein</fullName>
    </recommendedName>
</protein>
<sequence length="272" mass="31347">MGGVEIYLGTGGYTNEDWVGLLYPLEAKKDQWLSIYARQFNAVELNASFYHIPGLKAFAGMLKRSQGRVHWAVKIHQSMTHERKASDEDYRRLFESVAPLREAGVLGPFLAQFPQSFHRTPENRRYLAALAQRFADKTLAPGGLAVEFRHASWDLEEVREAFRKAGLIWVSTDYPPLPGLPKNQLHITGEIAYIRLSGRNKEKWYEGKDQAERHDYRYSEEELRFWVRSLQAALEHETLTQVWFIFNNTTKGHALVNLEMLKRLLEEAGLPG</sequence>
<comment type="caution">
    <text evidence="1">The sequence shown here is derived from an EMBL/GenBank/DDBJ whole genome shotgun (WGS) entry which is preliminary data.</text>
</comment>
<dbReference type="InterPro" id="IPR036520">
    <property type="entry name" value="UPF0759_sf"/>
</dbReference>
<dbReference type="Pfam" id="PF01904">
    <property type="entry name" value="DUF72"/>
    <property type="match status" value="1"/>
</dbReference>
<dbReference type="Proteomes" id="UP000266089">
    <property type="component" value="Unassembled WGS sequence"/>
</dbReference>
<dbReference type="Gene3D" id="3.20.20.410">
    <property type="entry name" value="Protein of unknown function UPF0759"/>
    <property type="match status" value="1"/>
</dbReference>
<proteinExistence type="predicted"/>
<organism evidence="1 2">
    <name type="scientific">Meiothermus taiwanensis</name>
    <dbReference type="NCBI Taxonomy" id="172827"/>
    <lineage>
        <taxon>Bacteria</taxon>
        <taxon>Thermotogati</taxon>
        <taxon>Deinococcota</taxon>
        <taxon>Deinococci</taxon>
        <taxon>Thermales</taxon>
        <taxon>Thermaceae</taxon>
        <taxon>Meiothermus</taxon>
    </lineage>
</organism>
<dbReference type="InterPro" id="IPR002763">
    <property type="entry name" value="DUF72"/>
</dbReference>
<evidence type="ECO:0000313" key="1">
    <source>
        <dbReference type="EMBL" id="RIH74737.1"/>
    </source>
</evidence>
<evidence type="ECO:0008006" key="3">
    <source>
        <dbReference type="Google" id="ProtNLM"/>
    </source>
</evidence>
<reference evidence="1 2" key="1">
    <citation type="submission" date="2018-08" db="EMBL/GenBank/DDBJ databases">
        <title>Meiothermus cateniformans JCM 15151 genome sequencing project.</title>
        <authorList>
            <person name="Da Costa M.S."/>
            <person name="Albuquerque L."/>
            <person name="Raposo P."/>
            <person name="Froufe H.J.C."/>
            <person name="Barroso C.S."/>
            <person name="Egas C."/>
        </authorList>
    </citation>
    <scope>NUCLEOTIDE SEQUENCE [LARGE SCALE GENOMIC DNA]</scope>
    <source>
        <strain evidence="1 2">JCM 15151</strain>
    </source>
</reference>